<evidence type="ECO:0000313" key="2">
    <source>
        <dbReference type="EMBL" id="MDD9206738.1"/>
    </source>
</evidence>
<evidence type="ECO:0000313" key="3">
    <source>
        <dbReference type="Proteomes" id="UP001165561"/>
    </source>
</evidence>
<reference evidence="2" key="1">
    <citation type="submission" date="2023-02" db="EMBL/GenBank/DDBJ databases">
        <title>Georgenia sp.10Sc9-8, isolated from a soil sample collected from the Taklamakan desert.</title>
        <authorList>
            <person name="Liu S."/>
        </authorList>
    </citation>
    <scope>NUCLEOTIDE SEQUENCE</scope>
    <source>
        <strain evidence="2">10Sc9-8</strain>
    </source>
</reference>
<feature type="transmembrane region" description="Helical" evidence="1">
    <location>
        <begin position="97"/>
        <end position="118"/>
    </location>
</feature>
<dbReference type="EMBL" id="JARACI010000963">
    <property type="protein sequence ID" value="MDD9206738.1"/>
    <property type="molecule type" value="Genomic_DNA"/>
</dbReference>
<keyword evidence="1" id="KW-1133">Transmembrane helix</keyword>
<accession>A0ABT5TXE2</accession>
<dbReference type="Proteomes" id="UP001165561">
    <property type="component" value="Unassembled WGS sequence"/>
</dbReference>
<keyword evidence="1" id="KW-0472">Membrane</keyword>
<evidence type="ECO:0000256" key="1">
    <source>
        <dbReference type="SAM" id="Phobius"/>
    </source>
</evidence>
<evidence type="ECO:0008006" key="4">
    <source>
        <dbReference type="Google" id="ProtNLM"/>
    </source>
</evidence>
<keyword evidence="3" id="KW-1185">Reference proteome</keyword>
<feature type="transmembrane region" description="Helical" evidence="1">
    <location>
        <begin position="59"/>
        <end position="76"/>
    </location>
</feature>
<gene>
    <name evidence="2" type="ORF">PU560_09705</name>
</gene>
<feature type="transmembrane region" description="Helical" evidence="1">
    <location>
        <begin position="20"/>
        <end position="39"/>
    </location>
</feature>
<name>A0ABT5TXE2_9MICO</name>
<protein>
    <recommendedName>
        <fullName evidence="4">ABC transporter permease</fullName>
    </recommendedName>
</protein>
<keyword evidence="1" id="KW-0812">Transmembrane</keyword>
<proteinExistence type="predicted"/>
<feature type="non-terminal residue" evidence="2">
    <location>
        <position position="1"/>
    </location>
</feature>
<sequence length="144" mass="14732">RRGDDARMYAGLPWHVLRAVLSALPGVLVGALVGAAVLWAGDRALGEPRLLPTGVDASVVRWSAGLAALGVAWLAPTSMPLREGARATIGVLAPTRAARTVLGVLLAFLAAVGLLLAVGGDPAPVWSPLPEPPSLPDLPWVSTT</sequence>
<comment type="caution">
    <text evidence="2">The sequence shown here is derived from an EMBL/GenBank/DDBJ whole genome shotgun (WGS) entry which is preliminary data.</text>
</comment>
<organism evidence="2 3">
    <name type="scientific">Georgenia halotolerans</name>
    <dbReference type="NCBI Taxonomy" id="3028317"/>
    <lineage>
        <taxon>Bacteria</taxon>
        <taxon>Bacillati</taxon>
        <taxon>Actinomycetota</taxon>
        <taxon>Actinomycetes</taxon>
        <taxon>Micrococcales</taxon>
        <taxon>Bogoriellaceae</taxon>
        <taxon>Georgenia</taxon>
    </lineage>
</organism>